<dbReference type="AlphaFoldDB" id="A0A2V1JTP6"/>
<dbReference type="PANTHER" id="PTHR30419">
    <property type="entry name" value="HTH-TYPE TRANSCRIPTIONAL REGULATOR YBHD"/>
    <property type="match status" value="1"/>
</dbReference>
<keyword evidence="4" id="KW-0804">Transcription</keyword>
<dbReference type="GO" id="GO:0005829">
    <property type="term" value="C:cytosol"/>
    <property type="evidence" value="ECO:0007669"/>
    <property type="project" value="TreeGrafter"/>
</dbReference>
<dbReference type="SUPFAM" id="SSF46785">
    <property type="entry name" value="Winged helix' DNA-binding domain"/>
    <property type="match status" value="1"/>
</dbReference>
<dbReference type="PRINTS" id="PR00039">
    <property type="entry name" value="HTHLYSR"/>
</dbReference>
<name>A0A2V1JTP6_EUBRA</name>
<comment type="caution">
    <text evidence="6">The sequence shown here is derived from an EMBL/GenBank/DDBJ whole genome shotgun (WGS) entry which is preliminary data.</text>
</comment>
<sequence length="101" mass="11409">MTIQQIQYFLMAAEKMSFTETAKVMYVSQPAVSRQISLLEEEIGLELFRRNKSTLQLTGAGERLVAFFSKTFQEYREIRNELKTDAHKLSGVVTLGSTAVG</sequence>
<dbReference type="InterPro" id="IPR000847">
    <property type="entry name" value="LysR_HTH_N"/>
</dbReference>
<comment type="similarity">
    <text evidence="1">Belongs to the LysR transcriptional regulatory family.</text>
</comment>
<dbReference type="GO" id="GO:0003700">
    <property type="term" value="F:DNA-binding transcription factor activity"/>
    <property type="evidence" value="ECO:0007669"/>
    <property type="project" value="InterPro"/>
</dbReference>
<evidence type="ECO:0000313" key="6">
    <source>
        <dbReference type="EMBL" id="PWE86611.1"/>
    </source>
</evidence>
<dbReference type="EMBL" id="JRFU01000097">
    <property type="protein sequence ID" value="PWE86611.1"/>
    <property type="molecule type" value="Genomic_DNA"/>
</dbReference>
<evidence type="ECO:0000256" key="4">
    <source>
        <dbReference type="ARBA" id="ARBA00023163"/>
    </source>
</evidence>
<dbReference type="GO" id="GO:0003677">
    <property type="term" value="F:DNA binding"/>
    <property type="evidence" value="ECO:0007669"/>
    <property type="project" value="UniProtKB-KW"/>
</dbReference>
<dbReference type="FunFam" id="1.10.10.10:FF:000001">
    <property type="entry name" value="LysR family transcriptional regulator"/>
    <property type="match status" value="1"/>
</dbReference>
<dbReference type="Gene3D" id="1.10.10.10">
    <property type="entry name" value="Winged helix-like DNA-binding domain superfamily/Winged helix DNA-binding domain"/>
    <property type="match status" value="1"/>
</dbReference>
<protein>
    <recommendedName>
        <fullName evidence="5">HTH lysR-type domain-containing protein</fullName>
    </recommendedName>
</protein>
<reference evidence="6 7" key="1">
    <citation type="submission" date="2014-09" db="EMBL/GenBank/DDBJ databases">
        <title>Butyrate-producing bacteria isolated from human gut.</title>
        <authorList>
            <person name="Zhang Q."/>
            <person name="Zhao L."/>
        </authorList>
    </citation>
    <scope>NUCLEOTIDE SEQUENCE [LARGE SCALE GENOMIC DNA]</scope>
    <source>
        <strain evidence="6 7">21</strain>
    </source>
</reference>
<dbReference type="InterPro" id="IPR036388">
    <property type="entry name" value="WH-like_DNA-bd_sf"/>
</dbReference>
<accession>A0A2V1JTP6</accession>
<dbReference type="Pfam" id="PF00126">
    <property type="entry name" value="HTH_1"/>
    <property type="match status" value="1"/>
</dbReference>
<keyword evidence="3" id="KW-0238">DNA-binding</keyword>
<evidence type="ECO:0000256" key="1">
    <source>
        <dbReference type="ARBA" id="ARBA00009437"/>
    </source>
</evidence>
<organism evidence="6 7">
    <name type="scientific">Eubacterium ramulus</name>
    <dbReference type="NCBI Taxonomy" id="39490"/>
    <lineage>
        <taxon>Bacteria</taxon>
        <taxon>Bacillati</taxon>
        <taxon>Bacillota</taxon>
        <taxon>Clostridia</taxon>
        <taxon>Eubacteriales</taxon>
        <taxon>Eubacteriaceae</taxon>
        <taxon>Eubacterium</taxon>
    </lineage>
</organism>
<evidence type="ECO:0000256" key="3">
    <source>
        <dbReference type="ARBA" id="ARBA00023125"/>
    </source>
</evidence>
<keyword evidence="7" id="KW-1185">Reference proteome</keyword>
<dbReference type="RefSeq" id="WP_181369331.1">
    <property type="nucleotide sequence ID" value="NZ_JRFU01000097.1"/>
</dbReference>
<gene>
    <name evidence="6" type="ORF">LG34_08870</name>
</gene>
<dbReference type="InterPro" id="IPR036390">
    <property type="entry name" value="WH_DNA-bd_sf"/>
</dbReference>
<evidence type="ECO:0000313" key="7">
    <source>
        <dbReference type="Proteomes" id="UP000245288"/>
    </source>
</evidence>
<evidence type="ECO:0000256" key="2">
    <source>
        <dbReference type="ARBA" id="ARBA00023015"/>
    </source>
</evidence>
<feature type="domain" description="HTH lysR-type" evidence="5">
    <location>
        <begin position="1"/>
        <end position="58"/>
    </location>
</feature>
<evidence type="ECO:0000259" key="5">
    <source>
        <dbReference type="PROSITE" id="PS50931"/>
    </source>
</evidence>
<dbReference type="InterPro" id="IPR050950">
    <property type="entry name" value="HTH-type_LysR_regulators"/>
</dbReference>
<dbReference type="Proteomes" id="UP000245288">
    <property type="component" value="Unassembled WGS sequence"/>
</dbReference>
<proteinExistence type="inferred from homology"/>
<dbReference type="PROSITE" id="PS50931">
    <property type="entry name" value="HTH_LYSR"/>
    <property type="match status" value="1"/>
</dbReference>
<keyword evidence="2" id="KW-0805">Transcription regulation</keyword>